<feature type="chain" id="PRO_5046560739" evidence="7">
    <location>
        <begin position="20"/>
        <end position="427"/>
    </location>
</feature>
<dbReference type="PROSITE" id="PS00136">
    <property type="entry name" value="SUBTILASE_ASP"/>
    <property type="match status" value="1"/>
</dbReference>
<dbReference type="PROSITE" id="PS00137">
    <property type="entry name" value="SUBTILASE_HIS"/>
    <property type="match status" value="1"/>
</dbReference>
<dbReference type="RefSeq" id="WP_166075550.1">
    <property type="nucleotide sequence ID" value="NZ_JAAJBT010000001.1"/>
</dbReference>
<dbReference type="InterPro" id="IPR015500">
    <property type="entry name" value="Peptidase_S8_subtilisin-rel"/>
</dbReference>
<dbReference type="SUPFAM" id="SSF52743">
    <property type="entry name" value="Subtilisin-like"/>
    <property type="match status" value="1"/>
</dbReference>
<dbReference type="Gene3D" id="3.30.70.80">
    <property type="entry name" value="Peptidase S8 propeptide/proteinase inhibitor I9"/>
    <property type="match status" value="1"/>
</dbReference>
<feature type="active site" description="Charge relay system" evidence="5">
    <location>
        <position position="193"/>
    </location>
</feature>
<evidence type="ECO:0000256" key="3">
    <source>
        <dbReference type="ARBA" id="ARBA00022801"/>
    </source>
</evidence>
<reference evidence="9 10" key="1">
    <citation type="submission" date="2020-02" db="EMBL/GenBank/DDBJ databases">
        <authorList>
            <person name="Chen W.-M."/>
        </authorList>
    </citation>
    <scope>NUCLEOTIDE SEQUENCE [LARGE SCALE GENOMIC DNA]</scope>
    <source>
        <strain evidence="9 10">KDG-16</strain>
    </source>
</reference>
<evidence type="ECO:0000256" key="1">
    <source>
        <dbReference type="ARBA" id="ARBA00011073"/>
    </source>
</evidence>
<feature type="active site" description="Charge relay system" evidence="5">
    <location>
        <position position="392"/>
    </location>
</feature>
<name>A0ABX0HZY2_9FLAO</name>
<evidence type="ECO:0000256" key="4">
    <source>
        <dbReference type="ARBA" id="ARBA00022825"/>
    </source>
</evidence>
<evidence type="ECO:0000259" key="8">
    <source>
        <dbReference type="Pfam" id="PF00082"/>
    </source>
</evidence>
<keyword evidence="2 5" id="KW-0645">Protease</keyword>
<dbReference type="InterPro" id="IPR023828">
    <property type="entry name" value="Peptidase_S8_Ser-AS"/>
</dbReference>
<dbReference type="InterPro" id="IPR036852">
    <property type="entry name" value="Peptidase_S8/S53_dom_sf"/>
</dbReference>
<dbReference type="InterPro" id="IPR050131">
    <property type="entry name" value="Peptidase_S8_subtilisin-like"/>
</dbReference>
<accession>A0ABX0HZY2</accession>
<dbReference type="PANTHER" id="PTHR43806">
    <property type="entry name" value="PEPTIDASE S8"/>
    <property type="match status" value="1"/>
</dbReference>
<keyword evidence="10" id="KW-1185">Reference proteome</keyword>
<feature type="signal peptide" evidence="7">
    <location>
        <begin position="1"/>
        <end position="19"/>
    </location>
</feature>
<keyword evidence="3 5" id="KW-0378">Hydrolase</keyword>
<dbReference type="PANTHER" id="PTHR43806:SF11">
    <property type="entry name" value="CEREVISIN-RELATED"/>
    <property type="match status" value="1"/>
</dbReference>
<feature type="domain" description="Peptidase S8/S53" evidence="8">
    <location>
        <begin position="189"/>
        <end position="402"/>
    </location>
</feature>
<dbReference type="EMBL" id="JAAJBT010000001">
    <property type="protein sequence ID" value="NHM00513.1"/>
    <property type="molecule type" value="Genomic_DNA"/>
</dbReference>
<evidence type="ECO:0000256" key="5">
    <source>
        <dbReference type="PROSITE-ProRule" id="PRU01240"/>
    </source>
</evidence>
<comment type="caution">
    <text evidence="9">The sequence shown here is derived from an EMBL/GenBank/DDBJ whole genome shotgun (WGS) entry which is preliminary data.</text>
</comment>
<proteinExistence type="inferred from homology"/>
<sequence>MKKILKPLCIAILTFSVMSCNNEKNEQIVENPQQKITEPSSLEGKIIPNQYIVVLKDEVIKSARARFEWKANSTRESKAQEMEALNLIVEGELNNWLAKNNIPSTAVVFKHKTTFVGFTVNLAPDAFNTLKRNPSINFIECDRIEEIPTFQVEESKTGNATEAVLAQTTPCGITNAGGAATTVSTDRWVWVIDSGIDLDHPDLNVITNTTYAKTFATGTTTPDDENGHGTHVAGTIGAKNNTIGVIGVAPNAPVVPVRVFGATGGSSTSVIINGINHVATYDAPGDVVNMSLGGYFGSNCATNSSYKSAVTSLAVTSKIAIAAGNDAASSTLYQPGCLNGTNIYTVASMTCSKTFSSSFSNFGTSTVDWIATGSSVYSTYKNGGYATLSGTSMATPHVAGIMQVRNAAPAQNGSVTYNGATYKIAVR</sequence>
<feature type="active site" description="Charge relay system" evidence="5">
    <location>
        <position position="228"/>
    </location>
</feature>
<keyword evidence="4 5" id="KW-0720">Serine protease</keyword>
<dbReference type="InterPro" id="IPR023827">
    <property type="entry name" value="Peptidase_S8_Asp-AS"/>
</dbReference>
<evidence type="ECO:0000313" key="10">
    <source>
        <dbReference type="Proteomes" id="UP000800984"/>
    </source>
</evidence>
<dbReference type="InterPro" id="IPR000209">
    <property type="entry name" value="Peptidase_S8/S53_dom"/>
</dbReference>
<evidence type="ECO:0000256" key="6">
    <source>
        <dbReference type="RuleBase" id="RU003355"/>
    </source>
</evidence>
<dbReference type="Pfam" id="PF00082">
    <property type="entry name" value="Peptidase_S8"/>
    <property type="match status" value="1"/>
</dbReference>
<dbReference type="PRINTS" id="PR00723">
    <property type="entry name" value="SUBTILISIN"/>
</dbReference>
<dbReference type="PROSITE" id="PS51892">
    <property type="entry name" value="SUBTILASE"/>
    <property type="match status" value="1"/>
</dbReference>
<dbReference type="SUPFAM" id="SSF54897">
    <property type="entry name" value="Protease propeptides/inhibitors"/>
    <property type="match status" value="1"/>
</dbReference>
<dbReference type="InterPro" id="IPR037045">
    <property type="entry name" value="S8pro/Inhibitor_I9_sf"/>
</dbReference>
<comment type="similarity">
    <text evidence="1 5 6">Belongs to the peptidase S8 family.</text>
</comment>
<protein>
    <submittedName>
        <fullName evidence="9">S8 family serine peptidase</fullName>
    </submittedName>
</protein>
<evidence type="ECO:0000313" key="9">
    <source>
        <dbReference type="EMBL" id="NHM00513.1"/>
    </source>
</evidence>
<dbReference type="Gene3D" id="3.40.50.200">
    <property type="entry name" value="Peptidase S8/S53 domain"/>
    <property type="match status" value="1"/>
</dbReference>
<dbReference type="PROSITE" id="PS00138">
    <property type="entry name" value="SUBTILASE_SER"/>
    <property type="match status" value="1"/>
</dbReference>
<gene>
    <name evidence="9" type="ORF">G4D72_00140</name>
</gene>
<dbReference type="PROSITE" id="PS51257">
    <property type="entry name" value="PROKAR_LIPOPROTEIN"/>
    <property type="match status" value="1"/>
</dbReference>
<keyword evidence="7" id="KW-0732">Signal</keyword>
<dbReference type="InterPro" id="IPR022398">
    <property type="entry name" value="Peptidase_S8_His-AS"/>
</dbReference>
<evidence type="ECO:0000256" key="7">
    <source>
        <dbReference type="SAM" id="SignalP"/>
    </source>
</evidence>
<organism evidence="9 10">
    <name type="scientific">Flavobacterium difficile</name>
    <dbReference type="NCBI Taxonomy" id="2709659"/>
    <lineage>
        <taxon>Bacteria</taxon>
        <taxon>Pseudomonadati</taxon>
        <taxon>Bacteroidota</taxon>
        <taxon>Flavobacteriia</taxon>
        <taxon>Flavobacteriales</taxon>
        <taxon>Flavobacteriaceae</taxon>
        <taxon>Flavobacterium</taxon>
    </lineage>
</organism>
<dbReference type="Proteomes" id="UP000800984">
    <property type="component" value="Unassembled WGS sequence"/>
</dbReference>
<evidence type="ECO:0000256" key="2">
    <source>
        <dbReference type="ARBA" id="ARBA00022670"/>
    </source>
</evidence>